<evidence type="ECO:0000256" key="6">
    <source>
        <dbReference type="ARBA" id="ARBA00023139"/>
    </source>
</evidence>
<feature type="region of interest" description="Disordered" evidence="12">
    <location>
        <begin position="192"/>
        <end position="380"/>
    </location>
</feature>
<dbReference type="GO" id="GO:0005794">
    <property type="term" value="C:Golgi apparatus"/>
    <property type="evidence" value="ECO:0007669"/>
    <property type="project" value="TreeGrafter"/>
</dbReference>
<evidence type="ECO:0000256" key="7">
    <source>
        <dbReference type="ARBA" id="ARBA00023288"/>
    </source>
</evidence>
<evidence type="ECO:0000256" key="5">
    <source>
        <dbReference type="ARBA" id="ARBA00023136"/>
    </source>
</evidence>
<protein>
    <recommendedName>
        <fullName evidence="11">Palmitoyltransferase</fullName>
        <ecNumber evidence="11">2.3.1.225</ecNumber>
    </recommendedName>
</protein>
<evidence type="ECO:0000256" key="2">
    <source>
        <dbReference type="ARBA" id="ARBA00022679"/>
    </source>
</evidence>
<dbReference type="Pfam" id="PF01529">
    <property type="entry name" value="DHHC"/>
    <property type="match status" value="1"/>
</dbReference>
<feature type="compositionally biased region" description="Polar residues" evidence="12">
    <location>
        <begin position="307"/>
        <end position="320"/>
    </location>
</feature>
<dbReference type="GO" id="GO:0006612">
    <property type="term" value="P:protein targeting to membrane"/>
    <property type="evidence" value="ECO:0007669"/>
    <property type="project" value="TreeGrafter"/>
</dbReference>
<dbReference type="AlphaFoldDB" id="A0A9P6UR20"/>
<dbReference type="InterPro" id="IPR001594">
    <property type="entry name" value="Palmitoyltrfase_DHHC"/>
</dbReference>
<keyword evidence="7" id="KW-0449">Lipoprotein</keyword>
<evidence type="ECO:0000313" key="15">
    <source>
        <dbReference type="Proteomes" id="UP000738325"/>
    </source>
</evidence>
<evidence type="ECO:0000256" key="1">
    <source>
        <dbReference type="ARBA" id="ARBA00004127"/>
    </source>
</evidence>
<keyword evidence="15" id="KW-1185">Reference proteome</keyword>
<comment type="similarity">
    <text evidence="9">Belongs to the DHHC palmitoyltransferase family. ERF2/ZDHHC9 subfamily.</text>
</comment>
<gene>
    <name evidence="14" type="primary">ZDHHC14</name>
    <name evidence="14" type="ORF">BGZ99_007134</name>
</gene>
<dbReference type="GO" id="GO:0019706">
    <property type="term" value="F:protein-cysteine S-palmitoyltransferase activity"/>
    <property type="evidence" value="ECO:0007669"/>
    <property type="project" value="UniProtKB-EC"/>
</dbReference>
<dbReference type="GO" id="GO:0005783">
    <property type="term" value="C:endoplasmic reticulum"/>
    <property type="evidence" value="ECO:0007669"/>
    <property type="project" value="TreeGrafter"/>
</dbReference>
<keyword evidence="8 11" id="KW-0012">Acyltransferase</keyword>
<reference evidence="14" key="1">
    <citation type="journal article" date="2020" name="Fungal Divers.">
        <title>Resolving the Mortierellaceae phylogeny through synthesis of multi-gene phylogenetics and phylogenomics.</title>
        <authorList>
            <person name="Vandepol N."/>
            <person name="Liber J."/>
            <person name="Desiro A."/>
            <person name="Na H."/>
            <person name="Kennedy M."/>
            <person name="Barry K."/>
            <person name="Grigoriev I.V."/>
            <person name="Miller A.N."/>
            <person name="O'Donnell K."/>
            <person name="Stajich J.E."/>
            <person name="Bonito G."/>
        </authorList>
    </citation>
    <scope>NUCLEOTIDE SEQUENCE</scope>
    <source>
        <strain evidence="14">REB-010B</strain>
    </source>
</reference>
<feature type="compositionally biased region" description="Pro residues" evidence="12">
    <location>
        <begin position="283"/>
        <end position="295"/>
    </location>
</feature>
<feature type="region of interest" description="Disordered" evidence="12">
    <location>
        <begin position="1"/>
        <end position="77"/>
    </location>
</feature>
<feature type="transmembrane region" description="Helical" evidence="11">
    <location>
        <begin position="603"/>
        <end position="629"/>
    </location>
</feature>
<evidence type="ECO:0000256" key="11">
    <source>
        <dbReference type="RuleBase" id="RU079119"/>
    </source>
</evidence>
<feature type="transmembrane region" description="Helical" evidence="11">
    <location>
        <begin position="440"/>
        <end position="457"/>
    </location>
</feature>
<keyword evidence="3 11" id="KW-0812">Transmembrane</keyword>
<keyword evidence="5 11" id="KW-0472">Membrane</keyword>
<comment type="catalytic activity">
    <reaction evidence="10 11">
        <text>L-cysteinyl-[protein] + hexadecanoyl-CoA = S-hexadecanoyl-L-cysteinyl-[protein] + CoA</text>
        <dbReference type="Rhea" id="RHEA:36683"/>
        <dbReference type="Rhea" id="RHEA-COMP:10131"/>
        <dbReference type="Rhea" id="RHEA-COMP:11032"/>
        <dbReference type="ChEBI" id="CHEBI:29950"/>
        <dbReference type="ChEBI" id="CHEBI:57287"/>
        <dbReference type="ChEBI" id="CHEBI:57379"/>
        <dbReference type="ChEBI" id="CHEBI:74151"/>
        <dbReference type="EC" id="2.3.1.225"/>
    </reaction>
</comment>
<keyword evidence="4 11" id="KW-1133">Transmembrane helix</keyword>
<feature type="compositionally biased region" description="Polar residues" evidence="12">
    <location>
        <begin position="1"/>
        <end position="10"/>
    </location>
</feature>
<comment type="caution">
    <text evidence="14">The sequence shown here is derived from an EMBL/GenBank/DDBJ whole genome shotgun (WGS) entry which is preliminary data.</text>
</comment>
<keyword evidence="6" id="KW-0564">Palmitate</keyword>
<evidence type="ECO:0000256" key="3">
    <source>
        <dbReference type="ARBA" id="ARBA00022692"/>
    </source>
</evidence>
<dbReference type="EMBL" id="JAAAIP010000500">
    <property type="protein sequence ID" value="KAG0316005.1"/>
    <property type="molecule type" value="Genomic_DNA"/>
</dbReference>
<feature type="compositionally biased region" description="Basic and acidic residues" evidence="12">
    <location>
        <begin position="11"/>
        <end position="29"/>
    </location>
</feature>
<evidence type="ECO:0000313" key="14">
    <source>
        <dbReference type="EMBL" id="KAG0316005.1"/>
    </source>
</evidence>
<dbReference type="Proteomes" id="UP000738325">
    <property type="component" value="Unassembled WGS sequence"/>
</dbReference>
<sequence length="685" mass="74640">MDTTDAQSATPDRRPAQEHHPDSSPRRSITEIAAPASSSSYSFSSTAPSFSSSSPLTSLQQLQHQQHQQSIDNSTLPTVSGDFAAISSLHRRPTPTFSIASVVDSSNSSSGNLTAPSTAHFGLLSSDPLSGSRPSSEPTHAGDDAEYLDYLIKGQSRSTLALPTTHWASTAAAASAEGDHDLASMLMSDSLAGDSRRSLSNPRTSLTLQQSDRNTTGTTTATTFTNSNSSRKVSNSDSSEMLPLSEFLSQSLDRDKSGSSMSDDAAGNNPMGAMQTPVYRLYNPPPSAPSPPPPTLFSNHFGRVPITTASGEFSGFQQYTPPRKDVKFGSNNNSNSGSGGGRSRGSTLEHDGSMMSQPTLTSHGLVGGGGQGEEDDSLNQGRRIKNYKVFPGRNVFLCGGRIMTSRDFPAFIMAILLLLIPTGLFYGFTSPYLWHRLSPAAPIVQAYIFIITFSSMLKTSWTDPGVLPRGIDGDPPVDAPQELDMNSASFYPPRGLPRLKEVQVGMYTVRLKYCDTCRIYRPPRCSHCRQCDNCVEDEDHHCIWLNNCIGRRNYRFFLIFVTTASLYAFLTFALCLTHLLLLYHDHKDTVGSASFQMDALAKAPVSALVMIYAVVMGLAVGSLAGYHFWLATMNRTTHEQLVGTMMRPEVVENPFDRGNIFKNCAAVFFRPPTRSYIRRRDYTIA</sequence>
<dbReference type="OrthoDB" id="9909019at2759"/>
<dbReference type="EC" id="2.3.1.225" evidence="11"/>
<evidence type="ECO:0000256" key="9">
    <source>
        <dbReference type="ARBA" id="ARBA00023463"/>
    </source>
</evidence>
<feature type="compositionally biased region" description="Low complexity" evidence="12">
    <location>
        <begin position="36"/>
        <end position="70"/>
    </location>
</feature>
<keyword evidence="2 11" id="KW-0808">Transferase</keyword>
<feature type="transmembrane region" description="Helical" evidence="11">
    <location>
        <begin position="410"/>
        <end position="428"/>
    </location>
</feature>
<feature type="transmembrane region" description="Helical" evidence="11">
    <location>
        <begin position="556"/>
        <end position="583"/>
    </location>
</feature>
<accession>A0A9P6UR20</accession>
<comment type="domain">
    <text evidence="11">The DHHC domain is required for palmitoyltransferase activity.</text>
</comment>
<evidence type="ECO:0000259" key="13">
    <source>
        <dbReference type="Pfam" id="PF01529"/>
    </source>
</evidence>
<evidence type="ECO:0000256" key="10">
    <source>
        <dbReference type="ARBA" id="ARBA00048048"/>
    </source>
</evidence>
<name>A0A9P6UR20_9FUNG</name>
<evidence type="ECO:0000256" key="12">
    <source>
        <dbReference type="SAM" id="MobiDB-lite"/>
    </source>
</evidence>
<dbReference type="PANTHER" id="PTHR22883:SF43">
    <property type="entry name" value="PALMITOYLTRANSFERASE APP"/>
    <property type="match status" value="1"/>
</dbReference>
<proteinExistence type="inferred from homology"/>
<dbReference type="PROSITE" id="PS50216">
    <property type="entry name" value="DHHC"/>
    <property type="match status" value="1"/>
</dbReference>
<evidence type="ECO:0000256" key="8">
    <source>
        <dbReference type="ARBA" id="ARBA00023315"/>
    </source>
</evidence>
<feature type="domain" description="Palmitoyltransferase DHHC" evidence="13">
    <location>
        <begin position="510"/>
        <end position="641"/>
    </location>
</feature>
<feature type="compositionally biased region" description="Polar residues" evidence="12">
    <location>
        <begin position="198"/>
        <end position="213"/>
    </location>
</feature>
<dbReference type="InterPro" id="IPR039859">
    <property type="entry name" value="PFA4/ZDH16/20/ERF2-like"/>
</dbReference>
<dbReference type="PANTHER" id="PTHR22883">
    <property type="entry name" value="ZINC FINGER DHHC DOMAIN CONTAINING PROTEIN"/>
    <property type="match status" value="1"/>
</dbReference>
<organism evidence="14 15">
    <name type="scientific">Dissophora globulifera</name>
    <dbReference type="NCBI Taxonomy" id="979702"/>
    <lineage>
        <taxon>Eukaryota</taxon>
        <taxon>Fungi</taxon>
        <taxon>Fungi incertae sedis</taxon>
        <taxon>Mucoromycota</taxon>
        <taxon>Mortierellomycotina</taxon>
        <taxon>Mortierellomycetes</taxon>
        <taxon>Mortierellales</taxon>
        <taxon>Mortierellaceae</taxon>
        <taxon>Dissophora</taxon>
    </lineage>
</organism>
<comment type="subcellular location">
    <subcellularLocation>
        <location evidence="1">Endomembrane system</location>
        <topology evidence="1">Multi-pass membrane protein</topology>
    </subcellularLocation>
</comment>
<evidence type="ECO:0000256" key="4">
    <source>
        <dbReference type="ARBA" id="ARBA00022989"/>
    </source>
</evidence>
<feature type="compositionally biased region" description="Low complexity" evidence="12">
    <location>
        <begin position="214"/>
        <end position="239"/>
    </location>
</feature>